<evidence type="ECO:0000313" key="1">
    <source>
        <dbReference type="EMBL" id="SEA99629.1"/>
    </source>
</evidence>
<gene>
    <name evidence="1" type="ORF">SAMN05660909_04619</name>
</gene>
<accession>A0A1H4FQJ5</accession>
<reference evidence="2" key="1">
    <citation type="submission" date="2016-10" db="EMBL/GenBank/DDBJ databases">
        <authorList>
            <person name="Varghese N."/>
            <person name="Submissions S."/>
        </authorList>
    </citation>
    <scope>NUCLEOTIDE SEQUENCE [LARGE SCALE GENOMIC DNA]</scope>
    <source>
        <strain evidence="2">DSM 23920</strain>
    </source>
</reference>
<organism evidence="1 2">
    <name type="scientific">Chitinophaga terrae</name>
    <name type="common">ex Kim and Jung 2007</name>
    <dbReference type="NCBI Taxonomy" id="408074"/>
    <lineage>
        <taxon>Bacteria</taxon>
        <taxon>Pseudomonadati</taxon>
        <taxon>Bacteroidota</taxon>
        <taxon>Chitinophagia</taxon>
        <taxon>Chitinophagales</taxon>
        <taxon>Chitinophagaceae</taxon>
        <taxon>Chitinophaga</taxon>
    </lineage>
</organism>
<dbReference type="AlphaFoldDB" id="A0A1H4FQJ5"/>
<sequence length="723" mass="79450">MADYPSLQSELVNDLTNRIDANKQYNDNTRRLLIILVEALPAYSNSGVMEAMYATLANILGACLHNNKIIQQPSEPSAGCTAAYEYSGPYNGYQDAFFNGVVLSKAGRTAFDMVYAVNNDFNTNWWGNFAVPVLTDAILKSGVGIVLDESKLTDDLSNINSSYFQALAATYLAVYQTAYSPTANAWTNLMNGCNPNDAWNLLLDIITDPGFITNINVSITKGGDNGTATTWFLFNIWITFRSLLAAGDVNGVISQCMNKGMQVPYVVQPYNWWNGRYTTWFGMITGTVLQPSAAEIISAGFPQKETVYCFMGPITGSIYVSEPNGYCKSLCLWGSLNWYKPSSGSCFGKDTMVLMADGSAGPISGIVIGDQVQTNLGPRKVVLVETPARNGRPLYQVNDQALFATDAHPFRGTGSPAHYSIAPWSTAHYVPTLIAGGIGKLTRGVQLSAYQSDVAVASVTSHEAGKKEELVYDLILENWEKDQLTWYVGGPDTYFCTVSETSDPRYDIRTTAGILAAMNVAVDASRNFVQAPATQLPAIVYSMPLEALHHRALRRVKTSGGKGLRRLPIPGPEYYLRDGKWDPHASIMEQVLVQRLGLALRRESAGGWRPAGYHPHGKRLALMLHDIIVAGEHPLPAEQPIALHLSWHQQYAQYAQQQTLLLPGTTAKQYFREVVSITEVNGPVNSVLFANYFGGHWAKKSPEFRRSLGHSYLENGGHWATFH</sequence>
<dbReference type="Gene3D" id="2.170.16.10">
    <property type="entry name" value="Hedgehog/Intein (Hint) domain"/>
    <property type="match status" value="1"/>
</dbReference>
<dbReference type="GO" id="GO:0016539">
    <property type="term" value="P:intein-mediated protein splicing"/>
    <property type="evidence" value="ECO:0007669"/>
    <property type="project" value="InterPro"/>
</dbReference>
<name>A0A1H4FQJ5_9BACT</name>
<dbReference type="RefSeq" id="WP_089764610.1">
    <property type="nucleotide sequence ID" value="NZ_FNRL01000027.1"/>
</dbReference>
<dbReference type="SUPFAM" id="SSF51294">
    <property type="entry name" value="Hedgehog/intein (Hint) domain"/>
    <property type="match status" value="1"/>
</dbReference>
<dbReference type="STRING" id="408074.SAMN05660909_04619"/>
<protein>
    <submittedName>
        <fullName evidence="1">Uncharacterized protein</fullName>
    </submittedName>
</protein>
<dbReference type="PROSITE" id="PS50817">
    <property type="entry name" value="INTEIN_N_TER"/>
    <property type="match status" value="1"/>
</dbReference>
<proteinExistence type="predicted"/>
<evidence type="ECO:0000313" key="2">
    <source>
        <dbReference type="Proteomes" id="UP000199656"/>
    </source>
</evidence>
<dbReference type="Proteomes" id="UP000199656">
    <property type="component" value="Unassembled WGS sequence"/>
</dbReference>
<keyword evidence="2" id="KW-1185">Reference proteome</keyword>
<dbReference type="EMBL" id="FNRL01000027">
    <property type="protein sequence ID" value="SEA99629.1"/>
    <property type="molecule type" value="Genomic_DNA"/>
</dbReference>
<dbReference type="InterPro" id="IPR036844">
    <property type="entry name" value="Hint_dom_sf"/>
</dbReference>
<dbReference type="InterPro" id="IPR006141">
    <property type="entry name" value="Intein_N"/>
</dbReference>